<protein>
    <submittedName>
        <fullName evidence="2">Uncharacterized protein</fullName>
    </submittedName>
</protein>
<proteinExistence type="predicted"/>
<keyword evidence="1" id="KW-0812">Transmembrane</keyword>
<keyword evidence="1" id="KW-1133">Transmembrane helix</keyword>
<evidence type="ECO:0000313" key="3">
    <source>
        <dbReference type="Proteomes" id="UP000482800"/>
    </source>
</evidence>
<keyword evidence="3" id="KW-1185">Reference proteome</keyword>
<feature type="transmembrane region" description="Helical" evidence="1">
    <location>
        <begin position="75"/>
        <end position="95"/>
    </location>
</feature>
<dbReference type="Proteomes" id="UP000482800">
    <property type="component" value="Unassembled WGS sequence"/>
</dbReference>
<dbReference type="AlphaFoldDB" id="A0A6V8KA70"/>
<keyword evidence="1" id="KW-0472">Membrane</keyword>
<dbReference type="EMBL" id="BLPF01000002">
    <property type="protein sequence ID" value="GFJ82122.1"/>
    <property type="molecule type" value="Genomic_DNA"/>
</dbReference>
<gene>
    <name evidence="2" type="ORF">Phou_063020</name>
</gene>
<feature type="transmembrane region" description="Helical" evidence="1">
    <location>
        <begin position="49"/>
        <end position="69"/>
    </location>
</feature>
<comment type="caution">
    <text evidence="2">The sequence shown here is derived from an EMBL/GenBank/DDBJ whole genome shotgun (WGS) entry which is preliminary data.</text>
</comment>
<reference evidence="2 3" key="2">
    <citation type="submission" date="2020-03" db="EMBL/GenBank/DDBJ databases">
        <authorList>
            <person name="Ichikawa N."/>
            <person name="Kimura A."/>
            <person name="Kitahashi Y."/>
            <person name="Uohara A."/>
        </authorList>
    </citation>
    <scope>NUCLEOTIDE SEQUENCE [LARGE SCALE GENOMIC DNA]</scope>
    <source>
        <strain evidence="2 3">NBRC 108639</strain>
    </source>
</reference>
<name>A0A6V8KA70_9ACTN</name>
<organism evidence="2 3">
    <name type="scientific">Phytohabitans houttuyneae</name>
    <dbReference type="NCBI Taxonomy" id="1076126"/>
    <lineage>
        <taxon>Bacteria</taxon>
        <taxon>Bacillati</taxon>
        <taxon>Actinomycetota</taxon>
        <taxon>Actinomycetes</taxon>
        <taxon>Micromonosporales</taxon>
        <taxon>Micromonosporaceae</taxon>
    </lineage>
</organism>
<evidence type="ECO:0000256" key="1">
    <source>
        <dbReference type="SAM" id="Phobius"/>
    </source>
</evidence>
<accession>A0A6V8KA70</accession>
<sequence>MKFGVGPAQVHVVGSLPASDVGADVRFPNLGGSDVAPFAPGPLLSVRTAIVLLLALVVGLLSGGLSYLAEPSAPLAALYGGGAACGALLLFHKVVGA</sequence>
<evidence type="ECO:0000313" key="2">
    <source>
        <dbReference type="EMBL" id="GFJ82122.1"/>
    </source>
</evidence>
<reference evidence="2 3" key="1">
    <citation type="submission" date="2020-03" db="EMBL/GenBank/DDBJ databases">
        <title>Whole genome shotgun sequence of Phytohabitans houttuyneae NBRC 108639.</title>
        <authorList>
            <person name="Komaki H."/>
            <person name="Tamura T."/>
        </authorList>
    </citation>
    <scope>NUCLEOTIDE SEQUENCE [LARGE SCALE GENOMIC DNA]</scope>
    <source>
        <strain evidence="2 3">NBRC 108639</strain>
    </source>
</reference>